<feature type="region of interest" description="Disordered" evidence="1">
    <location>
        <begin position="46"/>
        <end position="72"/>
    </location>
</feature>
<reference evidence="2 3" key="1">
    <citation type="submission" date="2015-01" db="EMBL/GenBank/DDBJ databases">
        <title>Genome Sequencing of Rickettsiales.</title>
        <authorList>
            <person name="Daugherty S.C."/>
            <person name="Su Q."/>
            <person name="Abolude K."/>
            <person name="Beier-Sexton M."/>
            <person name="Carlyon J.A."/>
            <person name="Carter R."/>
            <person name="Day N.P."/>
            <person name="Dumler S.J."/>
            <person name="Dyachenko V."/>
            <person name="Godinez A."/>
            <person name="Kurtti T.J."/>
            <person name="Lichay M."/>
            <person name="Mullins K.E."/>
            <person name="Ott S."/>
            <person name="Pappas-Brown V."/>
            <person name="Paris D.H."/>
            <person name="Patel P."/>
            <person name="Richards A.L."/>
            <person name="Sadzewicz L."/>
            <person name="Sears K."/>
            <person name="Seidman D."/>
            <person name="Sengamalay N."/>
            <person name="Stenos J."/>
            <person name="Tallon L.J."/>
            <person name="Vincent G."/>
            <person name="Fraser C.M."/>
            <person name="Munderloh U."/>
            <person name="Dunning-Hotopp J.C."/>
        </authorList>
    </citation>
    <scope>NUCLEOTIDE SEQUENCE [LARGE SCALE GENOMIC DNA]</scope>
    <source>
        <strain evidence="2 3">ApNP</strain>
    </source>
</reference>
<sequence>MPKSETNDNAKAVAKYTAETKVTSGNENDVALRRGEETHWQYALKPGARSRTGGDTSLCCNAGHERRHEQRL</sequence>
<organism evidence="2 3">
    <name type="scientific">Anaplasma phagocytophilum str. ApNP</name>
    <dbReference type="NCBI Taxonomy" id="1359153"/>
    <lineage>
        <taxon>Bacteria</taxon>
        <taxon>Pseudomonadati</taxon>
        <taxon>Pseudomonadota</taxon>
        <taxon>Alphaproteobacteria</taxon>
        <taxon>Rickettsiales</taxon>
        <taxon>Anaplasmataceae</taxon>
        <taxon>Anaplasma</taxon>
        <taxon>phagocytophilum group</taxon>
    </lineage>
</organism>
<accession>A0A0F3NEL6</accession>
<proteinExistence type="predicted"/>
<dbReference type="EMBL" id="LANW01000001">
    <property type="protein sequence ID" value="KJV66485.1"/>
    <property type="molecule type" value="Genomic_DNA"/>
</dbReference>
<comment type="caution">
    <text evidence="2">The sequence shown here is derived from an EMBL/GenBank/DDBJ whole genome shotgun (WGS) entry which is preliminary data.</text>
</comment>
<gene>
    <name evidence="2" type="ORF">APHNP_0472</name>
</gene>
<name>A0A0F3NEL6_ANAPH</name>
<evidence type="ECO:0000256" key="1">
    <source>
        <dbReference type="SAM" id="MobiDB-lite"/>
    </source>
</evidence>
<dbReference type="PATRIC" id="fig|1359153.3.peg.490"/>
<dbReference type="Proteomes" id="UP000033385">
    <property type="component" value="Unassembled WGS sequence"/>
</dbReference>
<feature type="compositionally biased region" description="Basic and acidic residues" evidence="1">
    <location>
        <begin position="63"/>
        <end position="72"/>
    </location>
</feature>
<evidence type="ECO:0000313" key="2">
    <source>
        <dbReference type="EMBL" id="KJV66485.1"/>
    </source>
</evidence>
<dbReference type="AlphaFoldDB" id="A0A0F3NEL6"/>
<protein>
    <submittedName>
        <fullName evidence="2">Uncharacterized protein</fullName>
    </submittedName>
</protein>
<evidence type="ECO:0000313" key="3">
    <source>
        <dbReference type="Proteomes" id="UP000033385"/>
    </source>
</evidence>